<dbReference type="AlphaFoldDB" id="E9I2P5"/>
<sequence length="96" mass="11046">MEFMMDFEAAMWQACKEVFPAVKPVGCSFHLTQSFYRNIKLIGLAPSYRKDSQTRKTCRELLSSKELLEALGNLTHKFSRAQLRELRNANGLDESD</sequence>
<accession>E9I2P5</accession>
<evidence type="ECO:0000313" key="2">
    <source>
        <dbReference type="Proteomes" id="UP000000305"/>
    </source>
</evidence>
<organism evidence="1 2">
    <name type="scientific">Daphnia pulex</name>
    <name type="common">Water flea</name>
    <dbReference type="NCBI Taxonomy" id="6669"/>
    <lineage>
        <taxon>Eukaryota</taxon>
        <taxon>Metazoa</taxon>
        <taxon>Ecdysozoa</taxon>
        <taxon>Arthropoda</taxon>
        <taxon>Crustacea</taxon>
        <taxon>Branchiopoda</taxon>
        <taxon>Diplostraca</taxon>
        <taxon>Cladocera</taxon>
        <taxon>Anomopoda</taxon>
        <taxon>Daphniidae</taxon>
        <taxon>Daphnia</taxon>
    </lineage>
</organism>
<dbReference type="Proteomes" id="UP000000305">
    <property type="component" value="Unassembled WGS sequence"/>
</dbReference>
<keyword evidence="2" id="KW-1185">Reference proteome</keyword>
<reference evidence="1 2" key="1">
    <citation type="journal article" date="2011" name="Science">
        <title>The ecoresponsive genome of Daphnia pulex.</title>
        <authorList>
            <person name="Colbourne J.K."/>
            <person name="Pfrender M.E."/>
            <person name="Gilbert D."/>
            <person name="Thomas W.K."/>
            <person name="Tucker A."/>
            <person name="Oakley T.H."/>
            <person name="Tokishita S."/>
            <person name="Aerts A."/>
            <person name="Arnold G.J."/>
            <person name="Basu M.K."/>
            <person name="Bauer D.J."/>
            <person name="Caceres C.E."/>
            <person name="Carmel L."/>
            <person name="Casola C."/>
            <person name="Choi J.H."/>
            <person name="Detter J.C."/>
            <person name="Dong Q."/>
            <person name="Dusheyko S."/>
            <person name="Eads B.D."/>
            <person name="Frohlich T."/>
            <person name="Geiler-Samerotte K.A."/>
            <person name="Gerlach D."/>
            <person name="Hatcher P."/>
            <person name="Jogdeo S."/>
            <person name="Krijgsveld J."/>
            <person name="Kriventseva E.V."/>
            <person name="Kultz D."/>
            <person name="Laforsch C."/>
            <person name="Lindquist E."/>
            <person name="Lopez J."/>
            <person name="Manak J.R."/>
            <person name="Muller J."/>
            <person name="Pangilinan J."/>
            <person name="Patwardhan R.P."/>
            <person name="Pitluck S."/>
            <person name="Pritham E.J."/>
            <person name="Rechtsteiner A."/>
            <person name="Rho M."/>
            <person name="Rogozin I.B."/>
            <person name="Sakarya O."/>
            <person name="Salamov A."/>
            <person name="Schaack S."/>
            <person name="Shapiro H."/>
            <person name="Shiga Y."/>
            <person name="Skalitzky C."/>
            <person name="Smith Z."/>
            <person name="Souvorov A."/>
            <person name="Sung W."/>
            <person name="Tang Z."/>
            <person name="Tsuchiya D."/>
            <person name="Tu H."/>
            <person name="Vos H."/>
            <person name="Wang M."/>
            <person name="Wolf Y.I."/>
            <person name="Yamagata H."/>
            <person name="Yamada T."/>
            <person name="Ye Y."/>
            <person name="Shaw J.R."/>
            <person name="Andrews J."/>
            <person name="Crease T.J."/>
            <person name="Tang H."/>
            <person name="Lucas S.M."/>
            <person name="Robertson H.M."/>
            <person name="Bork P."/>
            <person name="Koonin E.V."/>
            <person name="Zdobnov E.M."/>
            <person name="Grigoriev I.V."/>
            <person name="Lynch M."/>
            <person name="Boore J.L."/>
        </authorList>
    </citation>
    <scope>NUCLEOTIDE SEQUENCE [LARGE SCALE GENOMIC DNA]</scope>
</reference>
<evidence type="ECO:0000313" key="1">
    <source>
        <dbReference type="EMBL" id="EFX61735.1"/>
    </source>
</evidence>
<protein>
    <recommendedName>
        <fullName evidence="3">MULE transposase domain-containing protein</fullName>
    </recommendedName>
</protein>
<dbReference type="HOGENOM" id="CLU_2361841_0_0_1"/>
<proteinExistence type="predicted"/>
<gene>
    <name evidence="1" type="ORF">DAPPUDRAFT_272033</name>
</gene>
<dbReference type="KEGG" id="dpx:DAPPUDRAFT_272033"/>
<dbReference type="OrthoDB" id="6358008at2759"/>
<name>E9I2P5_DAPPU</name>
<dbReference type="InParanoid" id="E9I2P5"/>
<dbReference type="PhylomeDB" id="E9I2P5"/>
<evidence type="ECO:0008006" key="3">
    <source>
        <dbReference type="Google" id="ProtNLM"/>
    </source>
</evidence>
<dbReference type="EMBL" id="GL734190">
    <property type="protein sequence ID" value="EFX61735.1"/>
    <property type="molecule type" value="Genomic_DNA"/>
</dbReference>